<keyword evidence="3" id="KW-1185">Reference proteome</keyword>
<sequence length="474" mass="52465">MSTAFAHILSPTLSLQLPIEERRRAPITSTPAEILQQLDSAQGWASLQIPIPDFDQDYPPAFPQIGSEICRKAFTPAEHSVLEWLGDVVIEFALTECASTSEPDLPPKRVSSTTAITSLAEILQDVVKDHVTNNFLGHLALLYGVQLHERNHIHASVLPAMKTVSDAFEALVGAVAMDSAALLTRYESSGGGSVLRRFGFNSSTIPTSIAPAHELFTCALPGYQDRDLSRVILPPNYPPPLANDTTILESAISDGFFVDKQEFVGKTAYKLLITCLAIEQFPFASAAELDVCSAFFKAIFIFLLVKDIRWGCFDCTLLARLALLCGLHRYLRPFVPNAREERWLFPPKQMQGALCALAGSQYTSGGWEQFVATFRPLVIPWIVAVHTGTYDCPAVLAQRNERKRHEGESRKLKRVRIEEYIETWRPHTALKQKTTETSSPVQRKQKQLAISSRFIVKAAIKAAKPPLPPKAACV</sequence>
<organism evidence="2 3">
    <name type="scientific">Mycena chlorophos</name>
    <name type="common">Agaric fungus</name>
    <name type="synonym">Agaricus chlorophos</name>
    <dbReference type="NCBI Taxonomy" id="658473"/>
    <lineage>
        <taxon>Eukaryota</taxon>
        <taxon>Fungi</taxon>
        <taxon>Dikarya</taxon>
        <taxon>Basidiomycota</taxon>
        <taxon>Agaricomycotina</taxon>
        <taxon>Agaricomycetes</taxon>
        <taxon>Agaricomycetidae</taxon>
        <taxon>Agaricales</taxon>
        <taxon>Marasmiineae</taxon>
        <taxon>Mycenaceae</taxon>
        <taxon>Mycena</taxon>
    </lineage>
</organism>
<dbReference type="Proteomes" id="UP000815677">
    <property type="component" value="Unassembled WGS sequence"/>
</dbReference>
<accession>A0ABQ0M157</accession>
<dbReference type="Pfam" id="PF00636">
    <property type="entry name" value="Ribonuclease_3"/>
    <property type="match status" value="1"/>
</dbReference>
<gene>
    <name evidence="2" type="ORF">MCHLO_13592</name>
</gene>
<dbReference type="CDD" id="cd00593">
    <property type="entry name" value="RIBOc"/>
    <property type="match status" value="1"/>
</dbReference>
<proteinExistence type="predicted"/>
<name>A0ABQ0M157_MYCCL</name>
<evidence type="ECO:0000313" key="2">
    <source>
        <dbReference type="EMBL" id="GAT57008.1"/>
    </source>
</evidence>
<feature type="domain" description="RNase III" evidence="1">
    <location>
        <begin position="78"/>
        <end position="180"/>
    </location>
</feature>
<dbReference type="InterPro" id="IPR000999">
    <property type="entry name" value="RNase_III_dom"/>
</dbReference>
<reference evidence="2" key="1">
    <citation type="submission" date="2014-09" db="EMBL/GenBank/DDBJ databases">
        <title>Genome sequence of the luminous mushroom Mycena chlorophos for searching fungal bioluminescence genes.</title>
        <authorList>
            <person name="Tanaka Y."/>
            <person name="Kasuga D."/>
            <person name="Oba Y."/>
            <person name="Hase S."/>
            <person name="Sato K."/>
            <person name="Oba Y."/>
            <person name="Sakakibara Y."/>
        </authorList>
    </citation>
    <scope>NUCLEOTIDE SEQUENCE</scope>
</reference>
<dbReference type="SUPFAM" id="SSF69065">
    <property type="entry name" value="RNase III domain-like"/>
    <property type="match status" value="2"/>
</dbReference>
<dbReference type="InterPro" id="IPR036389">
    <property type="entry name" value="RNase_III_sf"/>
</dbReference>
<evidence type="ECO:0000259" key="1">
    <source>
        <dbReference type="PROSITE" id="PS50142"/>
    </source>
</evidence>
<dbReference type="Gene3D" id="1.10.1520.10">
    <property type="entry name" value="Ribonuclease III domain"/>
    <property type="match status" value="1"/>
</dbReference>
<evidence type="ECO:0000313" key="3">
    <source>
        <dbReference type="Proteomes" id="UP000815677"/>
    </source>
</evidence>
<dbReference type="EMBL" id="DF849380">
    <property type="protein sequence ID" value="GAT57008.1"/>
    <property type="molecule type" value="Genomic_DNA"/>
</dbReference>
<protein>
    <recommendedName>
        <fullName evidence="1">RNase III domain-containing protein</fullName>
    </recommendedName>
</protein>
<dbReference type="PROSITE" id="PS50142">
    <property type="entry name" value="RNASE_3_2"/>
    <property type="match status" value="1"/>
</dbReference>